<sequence length="78" mass="8530">MWIIGAVLEIPVVPKINPGDHKVFPVLVIGWMVLAAFLIVLYAIQLGVLLAAMNDSIPRMGGLINNWKDNSSSILSKF</sequence>
<dbReference type="Proteomes" id="UP001454036">
    <property type="component" value="Unassembled WGS sequence"/>
</dbReference>
<keyword evidence="3" id="KW-1185">Reference proteome</keyword>
<dbReference type="AlphaFoldDB" id="A0AAV3QMJ3"/>
<keyword evidence="1" id="KW-0812">Transmembrane</keyword>
<evidence type="ECO:0000313" key="2">
    <source>
        <dbReference type="EMBL" id="GAA0164338.1"/>
    </source>
</evidence>
<name>A0AAV3QMJ3_LITER</name>
<reference evidence="2 3" key="1">
    <citation type="submission" date="2024-01" db="EMBL/GenBank/DDBJ databases">
        <title>The complete chloroplast genome sequence of Lithospermum erythrorhizon: insights into the phylogenetic relationship among Boraginaceae species and the maternal lineages of purple gromwells.</title>
        <authorList>
            <person name="Okada T."/>
            <person name="Watanabe K."/>
        </authorList>
    </citation>
    <scope>NUCLEOTIDE SEQUENCE [LARGE SCALE GENOMIC DNA]</scope>
</reference>
<comment type="caution">
    <text evidence="2">The sequence shown here is derived from an EMBL/GenBank/DDBJ whole genome shotgun (WGS) entry which is preliminary data.</text>
</comment>
<evidence type="ECO:0000313" key="3">
    <source>
        <dbReference type="Proteomes" id="UP001454036"/>
    </source>
</evidence>
<feature type="transmembrane region" description="Helical" evidence="1">
    <location>
        <begin position="28"/>
        <end position="52"/>
    </location>
</feature>
<proteinExistence type="predicted"/>
<keyword evidence="1" id="KW-0472">Membrane</keyword>
<keyword evidence="1" id="KW-1133">Transmembrane helix</keyword>
<accession>A0AAV3QMJ3</accession>
<protein>
    <submittedName>
        <fullName evidence="2">Uncharacterized protein</fullName>
    </submittedName>
</protein>
<dbReference type="EMBL" id="BAABME010005013">
    <property type="protein sequence ID" value="GAA0164338.1"/>
    <property type="molecule type" value="Genomic_DNA"/>
</dbReference>
<organism evidence="2 3">
    <name type="scientific">Lithospermum erythrorhizon</name>
    <name type="common">Purple gromwell</name>
    <name type="synonym">Lithospermum officinale var. erythrorhizon</name>
    <dbReference type="NCBI Taxonomy" id="34254"/>
    <lineage>
        <taxon>Eukaryota</taxon>
        <taxon>Viridiplantae</taxon>
        <taxon>Streptophyta</taxon>
        <taxon>Embryophyta</taxon>
        <taxon>Tracheophyta</taxon>
        <taxon>Spermatophyta</taxon>
        <taxon>Magnoliopsida</taxon>
        <taxon>eudicotyledons</taxon>
        <taxon>Gunneridae</taxon>
        <taxon>Pentapetalae</taxon>
        <taxon>asterids</taxon>
        <taxon>lamiids</taxon>
        <taxon>Boraginales</taxon>
        <taxon>Boraginaceae</taxon>
        <taxon>Boraginoideae</taxon>
        <taxon>Lithospermeae</taxon>
        <taxon>Lithospermum</taxon>
    </lineage>
</organism>
<gene>
    <name evidence="2" type="ORF">LIER_20000</name>
</gene>
<evidence type="ECO:0000256" key="1">
    <source>
        <dbReference type="SAM" id="Phobius"/>
    </source>
</evidence>